<keyword evidence="3 5" id="KW-0456">Lyase</keyword>
<dbReference type="InterPro" id="IPR040442">
    <property type="entry name" value="Pyrv_kinase-like_dom_sf"/>
</dbReference>
<dbReference type="InterPro" id="IPR015813">
    <property type="entry name" value="Pyrv/PenolPyrv_kinase-like_dom"/>
</dbReference>
<accession>A0ABW5CLJ0</accession>
<dbReference type="Pfam" id="PF03328">
    <property type="entry name" value="HpcH_HpaI"/>
    <property type="match status" value="1"/>
</dbReference>
<evidence type="ECO:0000256" key="3">
    <source>
        <dbReference type="ARBA" id="ARBA00023239"/>
    </source>
</evidence>
<gene>
    <name evidence="5" type="ORF">ACFSKQ_09155</name>
</gene>
<organism evidence="5 6">
    <name type="scientific">Aureimonas populi</name>
    <dbReference type="NCBI Taxonomy" id="1701758"/>
    <lineage>
        <taxon>Bacteria</taxon>
        <taxon>Pseudomonadati</taxon>
        <taxon>Pseudomonadota</taxon>
        <taxon>Alphaproteobacteria</taxon>
        <taxon>Hyphomicrobiales</taxon>
        <taxon>Aurantimonadaceae</taxon>
        <taxon>Aureimonas</taxon>
    </lineage>
</organism>
<comment type="caution">
    <text evidence="5">The sequence shown here is derived from an EMBL/GenBank/DDBJ whole genome shotgun (WGS) entry which is preliminary data.</text>
</comment>
<dbReference type="PANTHER" id="PTHR30502">
    <property type="entry name" value="2-KETO-3-DEOXY-L-RHAMNONATE ALDOLASE"/>
    <property type="match status" value="1"/>
</dbReference>
<dbReference type="SUPFAM" id="SSF51621">
    <property type="entry name" value="Phosphoenolpyruvate/pyruvate domain"/>
    <property type="match status" value="1"/>
</dbReference>
<proteinExistence type="inferred from homology"/>
<dbReference type="PANTHER" id="PTHR30502:SF0">
    <property type="entry name" value="PHOSPHOENOLPYRUVATE CARBOXYLASE FAMILY PROTEIN"/>
    <property type="match status" value="1"/>
</dbReference>
<protein>
    <submittedName>
        <fullName evidence="5">HpcH/HpaI aldolase/citrate lyase family protein</fullName>
    </submittedName>
</protein>
<evidence type="ECO:0000313" key="5">
    <source>
        <dbReference type="EMBL" id="MFD2237633.1"/>
    </source>
</evidence>
<dbReference type="InterPro" id="IPR005000">
    <property type="entry name" value="Aldolase/citrate-lyase_domain"/>
</dbReference>
<name>A0ABW5CLJ0_9HYPH</name>
<evidence type="ECO:0000313" key="6">
    <source>
        <dbReference type="Proteomes" id="UP001597371"/>
    </source>
</evidence>
<dbReference type="InterPro" id="IPR050251">
    <property type="entry name" value="HpcH-HpaI_aldolase"/>
</dbReference>
<sequence length="234" mass="24971">MSSPHAAAAEMAKMAGYDFVVLDIEHGAFDLKDLERFIPLLRGLGLEVLSKVLAAERGPIQQALDFGSDAVVIPHIQGAEHAAHVCGFAKFPPLGDRSYAGGRVAAYGGFDDAWVREQDRRTKCFPMVEGEGALREIAAILALPVVDGVFVGPSDLSLRRERGAYARSEEDFTDIVSVAEAAAAAGKPWILPAWSPEEKALAREHGAAYAALTMEHGALFQGLRSARAGMEAAE</sequence>
<dbReference type="Gene3D" id="3.20.20.60">
    <property type="entry name" value="Phosphoenolpyruvate-binding domains"/>
    <property type="match status" value="1"/>
</dbReference>
<keyword evidence="2" id="KW-0479">Metal-binding</keyword>
<evidence type="ECO:0000259" key="4">
    <source>
        <dbReference type="Pfam" id="PF03328"/>
    </source>
</evidence>
<reference evidence="6" key="1">
    <citation type="journal article" date="2019" name="Int. J. Syst. Evol. Microbiol.">
        <title>The Global Catalogue of Microorganisms (GCM) 10K type strain sequencing project: providing services to taxonomists for standard genome sequencing and annotation.</title>
        <authorList>
            <consortium name="The Broad Institute Genomics Platform"/>
            <consortium name="The Broad Institute Genome Sequencing Center for Infectious Disease"/>
            <person name="Wu L."/>
            <person name="Ma J."/>
        </authorList>
    </citation>
    <scope>NUCLEOTIDE SEQUENCE [LARGE SCALE GENOMIC DNA]</scope>
    <source>
        <strain evidence="6">ZS-35-S2</strain>
    </source>
</reference>
<comment type="similarity">
    <text evidence="1">Belongs to the HpcH/HpaI aldolase family.</text>
</comment>
<dbReference type="Proteomes" id="UP001597371">
    <property type="component" value="Unassembled WGS sequence"/>
</dbReference>
<evidence type="ECO:0000256" key="1">
    <source>
        <dbReference type="ARBA" id="ARBA00005568"/>
    </source>
</evidence>
<dbReference type="GO" id="GO:0016829">
    <property type="term" value="F:lyase activity"/>
    <property type="evidence" value="ECO:0007669"/>
    <property type="project" value="UniProtKB-KW"/>
</dbReference>
<dbReference type="EMBL" id="JBHUIJ010000010">
    <property type="protein sequence ID" value="MFD2237633.1"/>
    <property type="molecule type" value="Genomic_DNA"/>
</dbReference>
<evidence type="ECO:0000256" key="2">
    <source>
        <dbReference type="ARBA" id="ARBA00022723"/>
    </source>
</evidence>
<keyword evidence="6" id="KW-1185">Reference proteome</keyword>
<dbReference type="RefSeq" id="WP_245195627.1">
    <property type="nucleotide sequence ID" value="NZ_CP072611.1"/>
</dbReference>
<feature type="domain" description="HpcH/HpaI aldolase/citrate lyase" evidence="4">
    <location>
        <begin position="3"/>
        <end position="186"/>
    </location>
</feature>